<accession>A0ABS4Z791</accession>
<evidence type="ECO:0000313" key="2">
    <source>
        <dbReference type="Proteomes" id="UP000758168"/>
    </source>
</evidence>
<evidence type="ECO:0000313" key="1">
    <source>
        <dbReference type="EMBL" id="MBP2416871.1"/>
    </source>
</evidence>
<sequence length="119" mass="13487">MTDLTDRPAVVLRIGKKWRPGMDADEVYDTVRGWWVIGPKREQCEYAIAVARGTVRGVYQIHSWGPRQEGDRDWQDDLPGKPKWGFDGAPAPELQHLIGRDVSHLFTRGAANPVTYLNC</sequence>
<dbReference type="EMBL" id="JAGIOB010000001">
    <property type="protein sequence ID" value="MBP2416871.1"/>
    <property type="molecule type" value="Genomic_DNA"/>
</dbReference>
<protein>
    <submittedName>
        <fullName evidence="1">Uncharacterized protein</fullName>
    </submittedName>
</protein>
<keyword evidence="2" id="KW-1185">Reference proteome</keyword>
<reference evidence="1 2" key="1">
    <citation type="submission" date="2021-03" db="EMBL/GenBank/DDBJ databases">
        <title>Sequencing the genomes of 1000 actinobacteria strains.</title>
        <authorList>
            <person name="Klenk H.-P."/>
        </authorList>
    </citation>
    <scope>NUCLEOTIDE SEQUENCE [LARGE SCALE GENOMIC DNA]</scope>
    <source>
        <strain evidence="1 2">DSM 12936</strain>
    </source>
</reference>
<proteinExistence type="predicted"/>
<name>A0ABS4Z791_9ACTN</name>
<dbReference type="RefSeq" id="WP_210054894.1">
    <property type="nucleotide sequence ID" value="NZ_BAAAMH010000004.1"/>
</dbReference>
<comment type="caution">
    <text evidence="1">The sequence shown here is derived from an EMBL/GenBank/DDBJ whole genome shotgun (WGS) entry which is preliminary data.</text>
</comment>
<gene>
    <name evidence="1" type="ORF">JOF54_001793</name>
</gene>
<dbReference type="Proteomes" id="UP000758168">
    <property type="component" value="Unassembled WGS sequence"/>
</dbReference>
<organism evidence="1 2">
    <name type="scientific">Microlunatus capsulatus</name>
    <dbReference type="NCBI Taxonomy" id="99117"/>
    <lineage>
        <taxon>Bacteria</taxon>
        <taxon>Bacillati</taxon>
        <taxon>Actinomycetota</taxon>
        <taxon>Actinomycetes</taxon>
        <taxon>Propionibacteriales</taxon>
        <taxon>Propionibacteriaceae</taxon>
        <taxon>Microlunatus</taxon>
    </lineage>
</organism>